<name>E2PY54_STRCL</name>
<dbReference type="InterPro" id="IPR050267">
    <property type="entry name" value="Anti-sigma-factor_SerPK"/>
</dbReference>
<dbReference type="Proteomes" id="UP000002357">
    <property type="component" value="Chromosome"/>
</dbReference>
<evidence type="ECO:0000256" key="1">
    <source>
        <dbReference type="ARBA" id="ARBA00022527"/>
    </source>
</evidence>
<dbReference type="SUPFAM" id="SSF55874">
    <property type="entry name" value="ATPase domain of HSP90 chaperone/DNA topoisomerase II/histidine kinase"/>
    <property type="match status" value="1"/>
</dbReference>
<sequence length="213" mass="22914">MPTLKNSEWPLPSCPFQGDSGRVNRDALHAPLLDPCSGVDHHRYGFELPARVEYVSRARRLARARLEHWGIGGDVHDTVMLVLSELVTNAVVHSGSHLIACELLNGVERLRVSVRDQGCGPAGPRVCHTPSAEERGRGLLLVEAVSTAWGAHEAHQGTGRTVWAEVAHLRVSRGAEFPGPVRAAGEQGPPPAVRATRPGSLHRGPARGTERAC</sequence>
<dbReference type="InterPro" id="IPR036890">
    <property type="entry name" value="HATPase_C_sf"/>
</dbReference>
<dbReference type="OrthoDB" id="3852691at2"/>
<keyword evidence="1" id="KW-0808">Transferase</keyword>
<proteinExistence type="predicted"/>
<gene>
    <name evidence="4" type="ORF">SCLAV_5156</name>
</gene>
<evidence type="ECO:0000259" key="3">
    <source>
        <dbReference type="Pfam" id="PF13581"/>
    </source>
</evidence>
<feature type="region of interest" description="Disordered" evidence="2">
    <location>
        <begin position="177"/>
        <end position="213"/>
    </location>
</feature>
<accession>E2PY54</accession>
<reference evidence="4 5" key="1">
    <citation type="journal article" date="2010" name="Genome Biol. Evol.">
        <title>The sequence of a 1.8-mb bacterial linear plasmid reveals a rich evolutionary reservoir of secondary metabolic pathways.</title>
        <authorList>
            <person name="Medema M.H."/>
            <person name="Trefzer A."/>
            <person name="Kovalchuk A."/>
            <person name="van den Berg M."/>
            <person name="Mueller U."/>
            <person name="Heijne W."/>
            <person name="Wu L."/>
            <person name="Alam M.T."/>
            <person name="Ronning C.M."/>
            <person name="Nierman W.C."/>
            <person name="Bovenberg R.A.L."/>
            <person name="Breitling R."/>
            <person name="Takano E."/>
        </authorList>
    </citation>
    <scope>NUCLEOTIDE SEQUENCE [LARGE SCALE GENOMIC DNA]</scope>
    <source>
        <strain evidence="5">ATCC 27064 / DSM 738 / JCM 4710 / NBRC 13307 / NCIMB 12785 / NRRL 3585 / VKM Ac-602</strain>
    </source>
</reference>
<dbReference type="Pfam" id="PF13581">
    <property type="entry name" value="HATPase_c_2"/>
    <property type="match status" value="1"/>
</dbReference>
<keyword evidence="5" id="KW-1185">Reference proteome</keyword>
<evidence type="ECO:0000313" key="4">
    <source>
        <dbReference type="EMBL" id="EFG10230.1"/>
    </source>
</evidence>
<dbReference type="AlphaFoldDB" id="E2PY54"/>
<dbReference type="Gene3D" id="3.30.565.10">
    <property type="entry name" value="Histidine kinase-like ATPase, C-terminal domain"/>
    <property type="match status" value="1"/>
</dbReference>
<dbReference type="EMBL" id="CM000913">
    <property type="protein sequence ID" value="EFG10230.1"/>
    <property type="molecule type" value="Genomic_DNA"/>
</dbReference>
<feature type="domain" description="Histidine kinase/HSP90-like ATPase" evidence="3">
    <location>
        <begin position="48"/>
        <end position="163"/>
    </location>
</feature>
<keyword evidence="1" id="KW-0418">Kinase</keyword>
<evidence type="ECO:0000256" key="2">
    <source>
        <dbReference type="SAM" id="MobiDB-lite"/>
    </source>
</evidence>
<dbReference type="PANTHER" id="PTHR35526">
    <property type="entry name" value="ANTI-SIGMA-F FACTOR RSBW-RELATED"/>
    <property type="match status" value="1"/>
</dbReference>
<dbReference type="InterPro" id="IPR003594">
    <property type="entry name" value="HATPase_dom"/>
</dbReference>
<dbReference type="CDD" id="cd16936">
    <property type="entry name" value="HATPase_RsbW-like"/>
    <property type="match status" value="1"/>
</dbReference>
<protein>
    <submittedName>
        <fullName evidence="4">Regulatory protein</fullName>
    </submittedName>
</protein>
<organism evidence="4 5">
    <name type="scientific">Streptomyces clavuligerus</name>
    <dbReference type="NCBI Taxonomy" id="1901"/>
    <lineage>
        <taxon>Bacteria</taxon>
        <taxon>Bacillati</taxon>
        <taxon>Actinomycetota</taxon>
        <taxon>Actinomycetes</taxon>
        <taxon>Kitasatosporales</taxon>
        <taxon>Streptomycetaceae</taxon>
        <taxon>Streptomyces</taxon>
    </lineage>
</organism>
<evidence type="ECO:0000313" key="5">
    <source>
        <dbReference type="Proteomes" id="UP000002357"/>
    </source>
</evidence>
<dbReference type="GO" id="GO:0004674">
    <property type="term" value="F:protein serine/threonine kinase activity"/>
    <property type="evidence" value="ECO:0007669"/>
    <property type="project" value="UniProtKB-KW"/>
</dbReference>
<dbReference type="eggNOG" id="COG2172">
    <property type="taxonomic scope" value="Bacteria"/>
</dbReference>
<dbReference type="STRING" id="1901.BB341_03210"/>
<keyword evidence="1" id="KW-0723">Serine/threonine-protein kinase</keyword>
<dbReference type="PANTHER" id="PTHR35526:SF3">
    <property type="entry name" value="ANTI-SIGMA-F FACTOR RSBW"/>
    <property type="match status" value="1"/>
</dbReference>